<reference evidence="8 9" key="1">
    <citation type="submission" date="2020-08" db="EMBL/GenBank/DDBJ databases">
        <title>Plant Genome Project.</title>
        <authorList>
            <person name="Zhang R.-G."/>
        </authorList>
    </citation>
    <scope>NUCLEOTIDE SEQUENCE [LARGE SCALE GENOMIC DNA]</scope>
    <source>
        <tissue evidence="8">Rhizome</tissue>
    </source>
</reference>
<organism evidence="8 9">
    <name type="scientific">Zingiber officinale</name>
    <name type="common">Ginger</name>
    <name type="synonym">Amomum zingiber</name>
    <dbReference type="NCBI Taxonomy" id="94328"/>
    <lineage>
        <taxon>Eukaryota</taxon>
        <taxon>Viridiplantae</taxon>
        <taxon>Streptophyta</taxon>
        <taxon>Embryophyta</taxon>
        <taxon>Tracheophyta</taxon>
        <taxon>Spermatophyta</taxon>
        <taxon>Magnoliopsida</taxon>
        <taxon>Liliopsida</taxon>
        <taxon>Zingiberales</taxon>
        <taxon>Zingiberaceae</taxon>
        <taxon>Zingiber</taxon>
    </lineage>
</organism>
<dbReference type="GO" id="GO:0005524">
    <property type="term" value="F:ATP binding"/>
    <property type="evidence" value="ECO:0007669"/>
    <property type="project" value="InterPro"/>
</dbReference>
<evidence type="ECO:0000256" key="3">
    <source>
        <dbReference type="ARBA" id="ARBA00022692"/>
    </source>
</evidence>
<keyword evidence="2" id="KW-0433">Leucine-rich repeat</keyword>
<gene>
    <name evidence="8" type="ORF">ZIOFF_044791</name>
</gene>
<dbReference type="PANTHER" id="PTHR27008:SF499">
    <property type="entry name" value="OS06G0581500 PROTEIN"/>
    <property type="match status" value="1"/>
</dbReference>
<keyword evidence="3" id="KW-0812">Transmembrane</keyword>
<keyword evidence="5" id="KW-1133">Transmembrane helix</keyword>
<dbReference type="PANTHER" id="PTHR27008">
    <property type="entry name" value="OS04G0122200 PROTEIN"/>
    <property type="match status" value="1"/>
</dbReference>
<evidence type="ECO:0000256" key="5">
    <source>
        <dbReference type="ARBA" id="ARBA00022989"/>
    </source>
</evidence>
<keyword evidence="4" id="KW-0677">Repeat</keyword>
<dbReference type="InterPro" id="IPR051809">
    <property type="entry name" value="Plant_receptor-like_S/T_kinase"/>
</dbReference>
<keyword evidence="6" id="KW-0472">Membrane</keyword>
<evidence type="ECO:0000313" key="9">
    <source>
        <dbReference type="Proteomes" id="UP000734854"/>
    </source>
</evidence>
<dbReference type="AlphaFoldDB" id="A0A8J5L0G4"/>
<dbReference type="EMBL" id="JACMSC010000012">
    <property type="protein sequence ID" value="KAG6496915.1"/>
    <property type="molecule type" value="Genomic_DNA"/>
</dbReference>
<dbReference type="GO" id="GO:0004672">
    <property type="term" value="F:protein kinase activity"/>
    <property type="evidence" value="ECO:0007669"/>
    <property type="project" value="InterPro"/>
</dbReference>
<dbReference type="Gene3D" id="1.10.510.10">
    <property type="entry name" value="Transferase(Phosphotransferase) domain 1"/>
    <property type="match status" value="1"/>
</dbReference>
<dbReference type="PROSITE" id="PS50011">
    <property type="entry name" value="PROTEIN_KINASE_DOM"/>
    <property type="match status" value="1"/>
</dbReference>
<dbReference type="InterPro" id="IPR011009">
    <property type="entry name" value="Kinase-like_dom_sf"/>
</dbReference>
<evidence type="ECO:0000256" key="1">
    <source>
        <dbReference type="ARBA" id="ARBA00004370"/>
    </source>
</evidence>
<evidence type="ECO:0000259" key="7">
    <source>
        <dbReference type="PROSITE" id="PS50011"/>
    </source>
</evidence>
<comment type="subcellular location">
    <subcellularLocation>
        <location evidence="1">Membrane</location>
    </subcellularLocation>
</comment>
<dbReference type="Proteomes" id="UP000734854">
    <property type="component" value="Unassembled WGS sequence"/>
</dbReference>
<name>A0A8J5L0G4_ZINOF</name>
<protein>
    <recommendedName>
        <fullName evidence="7">Protein kinase domain-containing protein</fullName>
    </recommendedName>
</protein>
<dbReference type="InterPro" id="IPR000719">
    <property type="entry name" value="Prot_kinase_dom"/>
</dbReference>
<dbReference type="SUPFAM" id="SSF56112">
    <property type="entry name" value="Protein kinase-like (PK-like)"/>
    <property type="match status" value="1"/>
</dbReference>
<dbReference type="Pfam" id="PF00069">
    <property type="entry name" value="Pkinase"/>
    <property type="match status" value="1"/>
</dbReference>
<sequence>MAECEALRSIRHRNLLKVITSCSSIGSQGEEIKVIVYDFIPRGNLDEWLHPESYEHEQLKELSLVKRLNTATNVASALDYLHCQGQIIHCDLKPNNVPLDDGSCRCLPGVDSYKSEIALKVDEFELQNTTNVLAHVKAKVKIDYCDVRIKLIYQ</sequence>
<comment type="caution">
    <text evidence="8">The sequence shown here is derived from an EMBL/GenBank/DDBJ whole genome shotgun (WGS) entry which is preliminary data.</text>
</comment>
<evidence type="ECO:0000256" key="4">
    <source>
        <dbReference type="ARBA" id="ARBA00022737"/>
    </source>
</evidence>
<dbReference type="GO" id="GO:0016020">
    <property type="term" value="C:membrane"/>
    <property type="evidence" value="ECO:0007669"/>
    <property type="project" value="UniProtKB-SubCell"/>
</dbReference>
<feature type="domain" description="Protein kinase" evidence="7">
    <location>
        <begin position="1"/>
        <end position="154"/>
    </location>
</feature>
<accession>A0A8J5L0G4</accession>
<evidence type="ECO:0000256" key="2">
    <source>
        <dbReference type="ARBA" id="ARBA00022614"/>
    </source>
</evidence>
<evidence type="ECO:0000256" key="6">
    <source>
        <dbReference type="ARBA" id="ARBA00023136"/>
    </source>
</evidence>
<keyword evidence="9" id="KW-1185">Reference proteome</keyword>
<evidence type="ECO:0000313" key="8">
    <source>
        <dbReference type="EMBL" id="KAG6496915.1"/>
    </source>
</evidence>
<proteinExistence type="predicted"/>